<evidence type="ECO:0000313" key="1">
    <source>
        <dbReference type="EMBL" id="REI42420.1"/>
    </source>
</evidence>
<gene>
    <name evidence="1" type="ORF">DYH56_03445</name>
</gene>
<accession>A0ABX9KJA4</accession>
<evidence type="ECO:0000313" key="2">
    <source>
        <dbReference type="Proteomes" id="UP000263486"/>
    </source>
</evidence>
<dbReference type="RefSeq" id="WP_114641461.1">
    <property type="nucleotide sequence ID" value="NZ_JAACIO010000004.1"/>
</dbReference>
<keyword evidence="2" id="KW-1185">Reference proteome</keyword>
<proteinExistence type="predicted"/>
<name>A0ABX9KJA4_9FUSO</name>
<organism evidence="1 2">
    <name type="scientific">Psychrilyobacter piezotolerans</name>
    <dbReference type="NCBI Taxonomy" id="2293438"/>
    <lineage>
        <taxon>Bacteria</taxon>
        <taxon>Fusobacteriati</taxon>
        <taxon>Fusobacteriota</taxon>
        <taxon>Fusobacteriia</taxon>
        <taxon>Fusobacteriales</taxon>
        <taxon>Fusobacteriaceae</taxon>
        <taxon>Psychrilyobacter</taxon>
    </lineage>
</organism>
<reference evidence="1 2" key="1">
    <citation type="submission" date="2018-08" db="EMBL/GenBank/DDBJ databases">
        <title>Draft genome sequence of Psychrilyobacter sp. strain SD5 isolated from Black Sea water.</title>
        <authorList>
            <person name="Yadav S."/>
            <person name="Villanueva L."/>
            <person name="Damste J.S.S."/>
        </authorList>
    </citation>
    <scope>NUCLEOTIDE SEQUENCE [LARGE SCALE GENOMIC DNA]</scope>
    <source>
        <strain evidence="1 2">SD5</strain>
    </source>
</reference>
<comment type="caution">
    <text evidence="1">The sequence shown here is derived from an EMBL/GenBank/DDBJ whole genome shotgun (WGS) entry which is preliminary data.</text>
</comment>
<sequence>MSVRNLEQEIKRRITEAVKGIQLINDKGEFVLPLIETGALPKSAVRGEPYILIQTTHIKDEELSGIADINILYGTIGVSREDMKHDVFKNQSHATGHWDVLSVIDKIREDFFKDTNFQFGILKRSMKHDVYGEIEFPHYLGETKCSFEIAVTQPQDDYL</sequence>
<dbReference type="EMBL" id="QUAJ01000004">
    <property type="protein sequence ID" value="REI42420.1"/>
    <property type="molecule type" value="Genomic_DNA"/>
</dbReference>
<dbReference type="Proteomes" id="UP000263486">
    <property type="component" value="Unassembled WGS sequence"/>
</dbReference>
<protein>
    <submittedName>
        <fullName evidence="1">Uncharacterized protein</fullName>
    </submittedName>
</protein>